<accession>E6U3F4</accession>
<protein>
    <submittedName>
        <fullName evidence="1">Uncharacterized protein</fullName>
    </submittedName>
</protein>
<evidence type="ECO:0000313" key="2">
    <source>
        <dbReference type="Proteomes" id="UP000001551"/>
    </source>
</evidence>
<proteinExistence type="predicted"/>
<dbReference type="RefSeq" id="WP_013484813.1">
    <property type="nucleotide sequence ID" value="NC_014828.1"/>
</dbReference>
<dbReference type="KEGG" id="eha:Ethha_0883"/>
<organism evidence="1 2">
    <name type="scientific">Ethanoligenens harbinense (strain DSM 18485 / JCM 12961 / CGMCC 1.5033 / YUAN-3)</name>
    <dbReference type="NCBI Taxonomy" id="663278"/>
    <lineage>
        <taxon>Bacteria</taxon>
        <taxon>Bacillati</taxon>
        <taxon>Bacillota</taxon>
        <taxon>Clostridia</taxon>
        <taxon>Eubacteriales</taxon>
        <taxon>Oscillospiraceae</taxon>
        <taxon>Ethanoligenens</taxon>
    </lineage>
</organism>
<dbReference type="EMBL" id="CP002400">
    <property type="protein sequence ID" value="ADU26446.1"/>
    <property type="molecule type" value="Genomic_DNA"/>
</dbReference>
<sequence length="203" mass="23691">MNLEELFLKGMREYSKMIDLLGKIFYLERELPEQVFQSGYQRYFFEEFDWATSSEFWGFIQTLSKETSDNYIFTAVLNLDSISYQFEEFGHFGSEILPVDLTGNDYFEFLDLGPKGNNADSILSNSNIIVWASPSMKWGIFGERAYGTCILAFSNDFKATQSIRCLKSWKSVNQAIDMWIPLNFRNCIVPNEIINSFRKNYSF</sequence>
<gene>
    <name evidence="1" type="ordered locus">Ethha_0883</name>
</gene>
<dbReference type="AlphaFoldDB" id="E6U3F4"/>
<reference evidence="1 2" key="1">
    <citation type="submission" date="2010-12" db="EMBL/GenBank/DDBJ databases">
        <title>Complete sequence of Ethanoligenens harbinense YUAN-3.</title>
        <authorList>
            <person name="Lucas S."/>
            <person name="Copeland A."/>
            <person name="Lapidus A."/>
            <person name="Cheng J.-F."/>
            <person name="Bruce D."/>
            <person name="Goodwin L."/>
            <person name="Pitluck S."/>
            <person name="Chertkov O."/>
            <person name="Misra M."/>
            <person name="Detter J.C."/>
            <person name="Han C."/>
            <person name="Tapia R."/>
            <person name="Land M."/>
            <person name="Hauser L."/>
            <person name="Jeffries C."/>
            <person name="Kyrpides N."/>
            <person name="Ivanova N."/>
            <person name="Mikhailova N."/>
            <person name="Wang A."/>
            <person name="Mouttaki H."/>
            <person name="He Z."/>
            <person name="Zhou J."/>
            <person name="Hemme C.L."/>
            <person name="Woyke T."/>
        </authorList>
    </citation>
    <scope>NUCLEOTIDE SEQUENCE [LARGE SCALE GENOMIC DNA]</scope>
    <source>
        <strain evidence="2">DSM 18485 / JCM 12961 / CGMCC 1.5033 / YUAN-3</strain>
    </source>
</reference>
<evidence type="ECO:0000313" key="1">
    <source>
        <dbReference type="EMBL" id="ADU26446.1"/>
    </source>
</evidence>
<dbReference type="Proteomes" id="UP000001551">
    <property type="component" value="Chromosome"/>
</dbReference>
<keyword evidence="2" id="KW-1185">Reference proteome</keyword>
<dbReference type="eggNOG" id="ENOG50333BA">
    <property type="taxonomic scope" value="Bacteria"/>
</dbReference>
<dbReference type="HOGENOM" id="CLU_114049_0_0_9"/>
<name>E6U3F4_ETHHY</name>